<evidence type="ECO:0000313" key="3">
    <source>
        <dbReference type="Proteomes" id="UP000254258"/>
    </source>
</evidence>
<feature type="region of interest" description="Disordered" evidence="1">
    <location>
        <begin position="1"/>
        <end position="32"/>
    </location>
</feature>
<proteinExistence type="predicted"/>
<feature type="compositionally biased region" description="Basic and acidic residues" evidence="1">
    <location>
        <begin position="7"/>
        <end position="25"/>
    </location>
</feature>
<dbReference type="Proteomes" id="UP000254258">
    <property type="component" value="Unassembled WGS sequence"/>
</dbReference>
<gene>
    <name evidence="2" type="ORF">DWU98_05190</name>
</gene>
<reference evidence="2 3" key="1">
    <citation type="submission" date="2018-07" db="EMBL/GenBank/DDBJ databases">
        <title>Dyella monticola sp. nov. and Dyella psychrodurans sp. nov. isolated from monsoon evergreen broad-leaved forest soil of Dinghu Mountain, China.</title>
        <authorList>
            <person name="Gao Z."/>
            <person name="Qiu L."/>
        </authorList>
    </citation>
    <scope>NUCLEOTIDE SEQUENCE [LARGE SCALE GENOMIC DNA]</scope>
    <source>
        <strain evidence="2 3">4G-K06</strain>
    </source>
</reference>
<keyword evidence="3" id="KW-1185">Reference proteome</keyword>
<dbReference type="NCBIfam" id="TIGR02001">
    <property type="entry name" value="gcw_chp"/>
    <property type="match status" value="1"/>
</dbReference>
<protein>
    <recommendedName>
        <fullName evidence="4">MipA/OmpV family protein</fullName>
    </recommendedName>
</protein>
<evidence type="ECO:0008006" key="4">
    <source>
        <dbReference type="Google" id="ProtNLM"/>
    </source>
</evidence>
<dbReference type="InterPro" id="IPR010239">
    <property type="entry name" value="CHP02001"/>
</dbReference>
<organism evidence="2 3">
    <name type="scientific">Dyella monticola</name>
    <dbReference type="NCBI Taxonomy" id="1927958"/>
    <lineage>
        <taxon>Bacteria</taxon>
        <taxon>Pseudomonadati</taxon>
        <taxon>Pseudomonadota</taxon>
        <taxon>Gammaproteobacteria</taxon>
        <taxon>Lysobacterales</taxon>
        <taxon>Rhodanobacteraceae</taxon>
        <taxon>Dyella</taxon>
    </lineage>
</organism>
<dbReference type="OrthoDB" id="6006588at2"/>
<sequence length="284" mass="31029">MSIGREPGGRLEGSRHLRGNRRDTPRPIPNRPCRQGRTWCVALLLTALGTSFPGPSRAQSSNLSGTVALSSQLVDRGLAISPVTPIVQGAVSWASSSGWALGLSAATQTRSPGNDSEALAQVAHYWSLSDDWRMQAGLVYYTYPDNARAHAFERVETGVSWLYRDVLTFGLSAITLTQGHDHQPRGAADVDFHWPLPQHLALSAGLGVSQTLVGGAYGYPGAYEGQLYPYHLARVRSYYGYGHFGLVWAYEAWRVELDRMVTDPDIRRSGVAAAPWVATLSWSF</sequence>
<comment type="caution">
    <text evidence="2">The sequence shown here is derived from an EMBL/GenBank/DDBJ whole genome shotgun (WGS) entry which is preliminary data.</text>
</comment>
<accession>A0A370X615</accession>
<dbReference type="AlphaFoldDB" id="A0A370X615"/>
<name>A0A370X615_9GAMM</name>
<dbReference type="Pfam" id="PF09694">
    <property type="entry name" value="Gcw_chp"/>
    <property type="match status" value="1"/>
</dbReference>
<dbReference type="EMBL" id="QRBE01000002">
    <property type="protein sequence ID" value="RDS83717.1"/>
    <property type="molecule type" value="Genomic_DNA"/>
</dbReference>
<evidence type="ECO:0000256" key="1">
    <source>
        <dbReference type="SAM" id="MobiDB-lite"/>
    </source>
</evidence>
<evidence type="ECO:0000313" key="2">
    <source>
        <dbReference type="EMBL" id="RDS83717.1"/>
    </source>
</evidence>